<dbReference type="eggNOG" id="KOG3142">
    <property type="taxonomic scope" value="Eukaryota"/>
</dbReference>
<evidence type="ECO:0000256" key="7">
    <source>
        <dbReference type="RuleBase" id="RU363107"/>
    </source>
</evidence>
<evidence type="ECO:0000256" key="4">
    <source>
        <dbReference type="ARBA" id="ARBA00022692"/>
    </source>
</evidence>
<gene>
    <name evidence="8" type="ORF">CARUB_v10011150mg</name>
</gene>
<evidence type="ECO:0000256" key="1">
    <source>
        <dbReference type="ARBA" id="ARBA00002501"/>
    </source>
</evidence>
<accession>R0GSB2</accession>
<dbReference type="GO" id="GO:0005783">
    <property type="term" value="C:endoplasmic reticulum"/>
    <property type="evidence" value="ECO:0007669"/>
    <property type="project" value="TreeGrafter"/>
</dbReference>
<comment type="similarity">
    <text evidence="3 7">Belongs to the PRA1 family.</text>
</comment>
<dbReference type="Proteomes" id="UP000029121">
    <property type="component" value="Unassembled WGS sequence"/>
</dbReference>
<feature type="transmembrane region" description="Helical" evidence="7">
    <location>
        <begin position="135"/>
        <end position="155"/>
    </location>
</feature>
<feature type="transmembrane region" description="Helical" evidence="7">
    <location>
        <begin position="105"/>
        <end position="123"/>
    </location>
</feature>
<dbReference type="GO" id="GO:0016192">
    <property type="term" value="P:vesicle-mediated transport"/>
    <property type="evidence" value="ECO:0007669"/>
    <property type="project" value="TreeGrafter"/>
</dbReference>
<evidence type="ECO:0000256" key="2">
    <source>
        <dbReference type="ARBA" id="ARBA00004127"/>
    </source>
</evidence>
<evidence type="ECO:0000256" key="3">
    <source>
        <dbReference type="ARBA" id="ARBA00006483"/>
    </source>
</evidence>
<dbReference type="Pfam" id="PF03208">
    <property type="entry name" value="PRA1"/>
    <property type="match status" value="1"/>
</dbReference>
<proteinExistence type="inferred from homology"/>
<feature type="transmembrane region" description="Helical" evidence="7">
    <location>
        <begin position="81"/>
        <end position="99"/>
    </location>
</feature>
<name>R0GSB2_9BRAS</name>
<feature type="transmembrane region" description="Helical" evidence="7">
    <location>
        <begin position="161"/>
        <end position="178"/>
    </location>
</feature>
<keyword evidence="5 7" id="KW-1133">Transmembrane helix</keyword>
<protein>
    <recommendedName>
        <fullName evidence="7">PRA1 family protein</fullName>
    </recommendedName>
</protein>
<organism evidence="8 9">
    <name type="scientific">Capsella rubella</name>
    <dbReference type="NCBI Taxonomy" id="81985"/>
    <lineage>
        <taxon>Eukaryota</taxon>
        <taxon>Viridiplantae</taxon>
        <taxon>Streptophyta</taxon>
        <taxon>Embryophyta</taxon>
        <taxon>Tracheophyta</taxon>
        <taxon>Spermatophyta</taxon>
        <taxon>Magnoliopsida</taxon>
        <taxon>eudicotyledons</taxon>
        <taxon>Gunneridae</taxon>
        <taxon>Pentapetalae</taxon>
        <taxon>rosids</taxon>
        <taxon>malvids</taxon>
        <taxon>Brassicales</taxon>
        <taxon>Brassicaceae</taxon>
        <taxon>Camelineae</taxon>
        <taxon>Capsella</taxon>
    </lineage>
</organism>
<dbReference type="GO" id="GO:0016020">
    <property type="term" value="C:membrane"/>
    <property type="evidence" value="ECO:0007669"/>
    <property type="project" value="UniProtKB-SubCell"/>
</dbReference>
<reference evidence="9" key="1">
    <citation type="journal article" date="2013" name="Nat. Genet.">
        <title>The Capsella rubella genome and the genomic consequences of rapid mating system evolution.</title>
        <authorList>
            <person name="Slotte T."/>
            <person name="Hazzouri K.M."/>
            <person name="Agren J.A."/>
            <person name="Koenig D."/>
            <person name="Maumus F."/>
            <person name="Guo Y.L."/>
            <person name="Steige K."/>
            <person name="Platts A.E."/>
            <person name="Escobar J.S."/>
            <person name="Newman L.K."/>
            <person name="Wang W."/>
            <person name="Mandakova T."/>
            <person name="Vello E."/>
            <person name="Smith L.M."/>
            <person name="Henz S.R."/>
            <person name="Steffen J."/>
            <person name="Takuno S."/>
            <person name="Brandvain Y."/>
            <person name="Coop G."/>
            <person name="Andolfatto P."/>
            <person name="Hu T.T."/>
            <person name="Blanchette M."/>
            <person name="Clark R.M."/>
            <person name="Quesneville H."/>
            <person name="Nordborg M."/>
            <person name="Gaut B.S."/>
            <person name="Lysak M.A."/>
            <person name="Jenkins J."/>
            <person name="Grimwood J."/>
            <person name="Chapman J."/>
            <person name="Prochnik S."/>
            <person name="Shu S."/>
            <person name="Rokhsar D."/>
            <person name="Schmutz J."/>
            <person name="Weigel D."/>
            <person name="Wright S.I."/>
        </authorList>
    </citation>
    <scope>NUCLEOTIDE SEQUENCE [LARGE SCALE GENOMIC DNA]</scope>
    <source>
        <strain evidence="9">cv. Monte Gargano</strain>
    </source>
</reference>
<dbReference type="PANTHER" id="PTHR19317">
    <property type="entry name" value="PRENYLATED RAB ACCEPTOR 1-RELATED"/>
    <property type="match status" value="1"/>
</dbReference>
<keyword evidence="6 7" id="KW-0472">Membrane</keyword>
<dbReference type="AlphaFoldDB" id="R0GSB2"/>
<evidence type="ECO:0000256" key="5">
    <source>
        <dbReference type="ARBA" id="ARBA00022989"/>
    </source>
</evidence>
<dbReference type="PANTHER" id="PTHR19317:SF90">
    <property type="entry name" value="PRA1 FAMILY PROTEIN F1"/>
    <property type="match status" value="1"/>
</dbReference>
<evidence type="ECO:0000313" key="8">
    <source>
        <dbReference type="EMBL" id="EOA38827.1"/>
    </source>
</evidence>
<comment type="subcellular location">
    <subcellularLocation>
        <location evidence="2">Endomembrane system</location>
        <topology evidence="2">Multi-pass membrane protein</topology>
    </subcellularLocation>
    <subcellularLocation>
        <location evidence="7">Membrane</location>
        <topology evidence="7">Multi-pass membrane protein</topology>
    </subcellularLocation>
</comment>
<keyword evidence="9" id="KW-1185">Reference proteome</keyword>
<evidence type="ECO:0000256" key="6">
    <source>
        <dbReference type="ARBA" id="ARBA00023136"/>
    </source>
</evidence>
<dbReference type="GO" id="GO:0005794">
    <property type="term" value="C:Golgi apparatus"/>
    <property type="evidence" value="ECO:0007669"/>
    <property type="project" value="TreeGrafter"/>
</dbReference>
<evidence type="ECO:0000313" key="9">
    <source>
        <dbReference type="Proteomes" id="UP000029121"/>
    </source>
</evidence>
<keyword evidence="4 7" id="KW-0812">Transmembrane</keyword>
<keyword evidence="7" id="KW-0813">Transport</keyword>
<dbReference type="STRING" id="81985.R0GSB2"/>
<dbReference type="InterPro" id="IPR004895">
    <property type="entry name" value="Prenylated_rab_accept_PRA1"/>
</dbReference>
<comment type="function">
    <text evidence="1 7">May be involved in both secretory and endocytic intracellular trafficking in the endosomal/prevacuolar compartments.</text>
</comment>
<dbReference type="EMBL" id="KB870805">
    <property type="protein sequence ID" value="EOA38827.1"/>
    <property type="molecule type" value="Genomic_DNA"/>
</dbReference>
<sequence>MQNNISHGHITHKGENHNMTTYGTNPTSPNDLAPKLEYISRGNNVRSGLATRRPWKQMLDLRSFSFPRKLATVITRVKANIVYFQTNYTIVVFFSVFLSLVWNPFSLLILLALLGAWLFLYFLRDEPLAVFDREIDHRIVLIVMSVLTLSILFLTDAKLNIAVAIVAGTAAVLSHAAVRKTEDLYQNDEETSLLNP</sequence>